<accession>A0ABS0NSZ2</accession>
<evidence type="ECO:0000256" key="1">
    <source>
        <dbReference type="SAM" id="SignalP"/>
    </source>
</evidence>
<dbReference type="RefSeq" id="WP_197991515.1">
    <property type="nucleotide sequence ID" value="NZ_JACYXC010000001.1"/>
</dbReference>
<dbReference type="InterPro" id="IPR006311">
    <property type="entry name" value="TAT_signal"/>
</dbReference>
<dbReference type="Proteomes" id="UP000807371">
    <property type="component" value="Unassembled WGS sequence"/>
</dbReference>
<feature type="chain" id="PRO_5045953639" description="Lipoprotein" evidence="1">
    <location>
        <begin position="34"/>
        <end position="125"/>
    </location>
</feature>
<organism evidence="2 3">
    <name type="scientific">Streptomyces pactum</name>
    <dbReference type="NCBI Taxonomy" id="68249"/>
    <lineage>
        <taxon>Bacteria</taxon>
        <taxon>Bacillati</taxon>
        <taxon>Actinomycetota</taxon>
        <taxon>Actinomycetes</taxon>
        <taxon>Kitasatosporales</taxon>
        <taxon>Streptomycetaceae</taxon>
        <taxon>Streptomyces</taxon>
    </lineage>
</organism>
<comment type="caution">
    <text evidence="2">The sequence shown here is derived from an EMBL/GenBank/DDBJ whole genome shotgun (WGS) entry which is preliminary data.</text>
</comment>
<keyword evidence="3" id="KW-1185">Reference proteome</keyword>
<dbReference type="EMBL" id="JACYXC010000001">
    <property type="protein sequence ID" value="MBH5338340.1"/>
    <property type="molecule type" value="Genomic_DNA"/>
</dbReference>
<name>A0ABS0NSZ2_9ACTN</name>
<proteinExistence type="predicted"/>
<dbReference type="PROSITE" id="PS51318">
    <property type="entry name" value="TAT"/>
    <property type="match status" value="1"/>
</dbReference>
<evidence type="ECO:0000313" key="2">
    <source>
        <dbReference type="EMBL" id="MBH5338340.1"/>
    </source>
</evidence>
<evidence type="ECO:0008006" key="4">
    <source>
        <dbReference type="Google" id="ProtNLM"/>
    </source>
</evidence>
<dbReference type="PROSITE" id="PS51257">
    <property type="entry name" value="PROKAR_LIPOPROTEIN"/>
    <property type="match status" value="1"/>
</dbReference>
<reference evidence="2 3" key="1">
    <citation type="submission" date="2020-09" db="EMBL/GenBank/DDBJ databases">
        <title>Biosynthesis of the nuclear factor of activated T cells inhibitor NFAT-133 and its congeners in Streptomyces pactum.</title>
        <authorList>
            <person name="Zhou W."/>
            <person name="Posri P."/>
            <person name="Abugrain M.E."/>
            <person name="Weisberg A.J."/>
            <person name="Chang J.H."/>
            <person name="Mahmud T."/>
        </authorList>
    </citation>
    <scope>NUCLEOTIDE SEQUENCE [LARGE SCALE GENOMIC DNA]</scope>
    <source>
        <strain evidence="2 3">ATCC 27456</strain>
    </source>
</reference>
<protein>
    <recommendedName>
        <fullName evidence="4">Lipoprotein</fullName>
    </recommendedName>
</protein>
<keyword evidence="1" id="KW-0732">Signal</keyword>
<feature type="signal peptide" evidence="1">
    <location>
        <begin position="1"/>
        <end position="33"/>
    </location>
</feature>
<gene>
    <name evidence="2" type="ORF">IHE55_27545</name>
</gene>
<sequence length="125" mass="12973">MSTDTRRRFAATAVTLTMAGALGCGLMAPVAQGAGHGSCYDGRCDITVSKPQTIKVDSRKFGFGKLKVTHISSRSVKFSATTTGGGAHLSGSTGPGGTVKLNNLKIWVKSASGHKAKLALFPTRY</sequence>
<evidence type="ECO:0000313" key="3">
    <source>
        <dbReference type="Proteomes" id="UP000807371"/>
    </source>
</evidence>